<dbReference type="AlphaFoldDB" id="A0A4U3L0Q8"/>
<feature type="domain" description="Glycosyl transferase family 1" evidence="1">
    <location>
        <begin position="250"/>
        <end position="413"/>
    </location>
</feature>
<evidence type="ECO:0000259" key="1">
    <source>
        <dbReference type="Pfam" id="PF00534"/>
    </source>
</evidence>
<dbReference type="Proteomes" id="UP000305848">
    <property type="component" value="Unassembled WGS sequence"/>
</dbReference>
<dbReference type="SUPFAM" id="SSF53756">
    <property type="entry name" value="UDP-Glycosyltransferase/glycogen phosphorylase"/>
    <property type="match status" value="1"/>
</dbReference>
<dbReference type="PANTHER" id="PTHR45947">
    <property type="entry name" value="SULFOQUINOVOSYL TRANSFERASE SQD2"/>
    <property type="match status" value="1"/>
</dbReference>
<organism evidence="3 4">
    <name type="scientific">Ilyomonas limi</name>
    <dbReference type="NCBI Taxonomy" id="2575867"/>
    <lineage>
        <taxon>Bacteria</taxon>
        <taxon>Pseudomonadati</taxon>
        <taxon>Bacteroidota</taxon>
        <taxon>Chitinophagia</taxon>
        <taxon>Chitinophagales</taxon>
        <taxon>Chitinophagaceae</taxon>
        <taxon>Ilyomonas</taxon>
    </lineage>
</organism>
<evidence type="ECO:0000313" key="3">
    <source>
        <dbReference type="EMBL" id="TKK68528.1"/>
    </source>
</evidence>
<evidence type="ECO:0000259" key="2">
    <source>
        <dbReference type="Pfam" id="PF13439"/>
    </source>
</evidence>
<dbReference type="Gene3D" id="3.40.50.2000">
    <property type="entry name" value="Glycogen Phosphorylase B"/>
    <property type="match status" value="2"/>
</dbReference>
<dbReference type="PANTHER" id="PTHR45947:SF3">
    <property type="entry name" value="SULFOQUINOVOSYL TRANSFERASE SQD2"/>
    <property type="match status" value="1"/>
</dbReference>
<protein>
    <submittedName>
        <fullName evidence="3">Glycosyltransferase</fullName>
    </submittedName>
</protein>
<keyword evidence="3" id="KW-0808">Transferase</keyword>
<evidence type="ECO:0000313" key="4">
    <source>
        <dbReference type="Proteomes" id="UP000305848"/>
    </source>
</evidence>
<proteinExistence type="predicted"/>
<dbReference type="Pfam" id="PF13439">
    <property type="entry name" value="Glyco_transf_4"/>
    <property type="match status" value="1"/>
</dbReference>
<reference evidence="3 4" key="1">
    <citation type="submission" date="2019-05" db="EMBL/GenBank/DDBJ databases">
        <title>Panacibacter sp. strain 17mud1-8 Genome sequencing and assembly.</title>
        <authorList>
            <person name="Chhetri G."/>
        </authorList>
    </citation>
    <scope>NUCLEOTIDE SEQUENCE [LARGE SCALE GENOMIC DNA]</scope>
    <source>
        <strain evidence="3 4">17mud1-8</strain>
    </source>
</reference>
<dbReference type="Pfam" id="PF00534">
    <property type="entry name" value="Glycos_transf_1"/>
    <property type="match status" value="1"/>
</dbReference>
<dbReference type="InterPro" id="IPR001296">
    <property type="entry name" value="Glyco_trans_1"/>
</dbReference>
<feature type="domain" description="Glycosyltransferase subfamily 4-like N-terminal" evidence="2">
    <location>
        <begin position="141"/>
        <end position="248"/>
    </location>
</feature>
<dbReference type="GO" id="GO:0016757">
    <property type="term" value="F:glycosyltransferase activity"/>
    <property type="evidence" value="ECO:0007669"/>
    <property type="project" value="InterPro"/>
</dbReference>
<comment type="caution">
    <text evidence="3">The sequence shown here is derived from an EMBL/GenBank/DDBJ whole genome shotgun (WGS) entry which is preliminary data.</text>
</comment>
<accession>A0A4U3L0Q8</accession>
<dbReference type="OrthoDB" id="7560678at2"/>
<sequence length="438" mass="49902">MPPRGRAIRCKSGSGAFSQSASPGFPLLSLTRSATTILQYCIVLTTDNAPITYSQLTIHHSQSSISPLVENNKIKVAHVIRVFSYGGAEVLLREIFASRTFQQQVISDLFILDHKKLGLLPQVEGNIRKAYYYRITTVKFLLEYIKFLRHIAKGDYDIVHMHLPVAGWMGIVAKLFTGKKTKFIYSEHNLVTHYSKYNYNLSGLTYSYFDAVIYVSHEVGEVIKEQQKGRFFKTKKAVTILNGIDTEKFNNSNKLEQRNDKLTVGLVARFRPQKRVDRWAEVAAEVKKLSDKFSFLMVGDGPSDNLLRERMAELGLKENVDIQLPGQQTDTFAQYKQIDIFLLTSDFEGLPLALLEAMSCGCVPVVSDVGGIRQLDFDGFGYKFHTFNAKGIAMQIVEYLDKDKWACEGKKSRQFVEQNFSLHKQVEEILDLYREMLR</sequence>
<dbReference type="EMBL" id="SZQL01000007">
    <property type="protein sequence ID" value="TKK68528.1"/>
    <property type="molecule type" value="Genomic_DNA"/>
</dbReference>
<keyword evidence="4" id="KW-1185">Reference proteome</keyword>
<dbReference type="InterPro" id="IPR028098">
    <property type="entry name" value="Glyco_trans_4-like_N"/>
</dbReference>
<name>A0A4U3L0Q8_9BACT</name>
<gene>
    <name evidence="3" type="ORF">FC093_10420</name>
</gene>
<dbReference type="InterPro" id="IPR050194">
    <property type="entry name" value="Glycosyltransferase_grp1"/>
</dbReference>